<name>A0AAV6VMF0_9ARAC</name>
<evidence type="ECO:0000313" key="3">
    <source>
        <dbReference type="EMBL" id="KAG8197331.1"/>
    </source>
</evidence>
<organism evidence="3 4">
    <name type="scientific">Oedothorax gibbosus</name>
    <dbReference type="NCBI Taxonomy" id="931172"/>
    <lineage>
        <taxon>Eukaryota</taxon>
        <taxon>Metazoa</taxon>
        <taxon>Ecdysozoa</taxon>
        <taxon>Arthropoda</taxon>
        <taxon>Chelicerata</taxon>
        <taxon>Arachnida</taxon>
        <taxon>Araneae</taxon>
        <taxon>Araneomorphae</taxon>
        <taxon>Entelegynae</taxon>
        <taxon>Araneoidea</taxon>
        <taxon>Linyphiidae</taxon>
        <taxon>Erigoninae</taxon>
        <taxon>Oedothorax</taxon>
    </lineage>
</organism>
<feature type="compositionally biased region" description="Polar residues" evidence="1">
    <location>
        <begin position="105"/>
        <end position="120"/>
    </location>
</feature>
<dbReference type="EMBL" id="JAFNEN010000056">
    <property type="protein sequence ID" value="KAG8197331.1"/>
    <property type="molecule type" value="Genomic_DNA"/>
</dbReference>
<keyword evidence="2" id="KW-1133">Transmembrane helix</keyword>
<evidence type="ECO:0000256" key="2">
    <source>
        <dbReference type="SAM" id="Phobius"/>
    </source>
</evidence>
<keyword evidence="2" id="KW-0472">Membrane</keyword>
<feature type="region of interest" description="Disordered" evidence="1">
    <location>
        <begin position="98"/>
        <end position="120"/>
    </location>
</feature>
<feature type="transmembrane region" description="Helical" evidence="2">
    <location>
        <begin position="6"/>
        <end position="25"/>
    </location>
</feature>
<reference evidence="3 4" key="1">
    <citation type="journal article" date="2022" name="Nat. Ecol. Evol.">
        <title>A masculinizing supergene underlies an exaggerated male reproductive morph in a spider.</title>
        <authorList>
            <person name="Hendrickx F."/>
            <person name="De Corte Z."/>
            <person name="Sonet G."/>
            <person name="Van Belleghem S.M."/>
            <person name="Kostlbacher S."/>
            <person name="Vangestel C."/>
        </authorList>
    </citation>
    <scope>NUCLEOTIDE SEQUENCE [LARGE SCALE GENOMIC DNA]</scope>
    <source>
        <strain evidence="3">W744_W776</strain>
    </source>
</reference>
<dbReference type="Proteomes" id="UP000827092">
    <property type="component" value="Unassembled WGS sequence"/>
</dbReference>
<accession>A0AAV6VMF0</accession>
<keyword evidence="4" id="KW-1185">Reference proteome</keyword>
<protein>
    <submittedName>
        <fullName evidence="3">Uncharacterized protein</fullName>
    </submittedName>
</protein>
<gene>
    <name evidence="3" type="ORF">JTE90_013458</name>
</gene>
<sequence length="120" mass="14001">MDKDRLLILYLFCFLIALGLFRILIIKIISIIKKILKWCKCICCFNERHQDDVEIELPTISREAEVRAELRAYMNRKKAENSSENPYAMIYCVKDEKDTDPQIGSEGSSLNSKYSMSTRL</sequence>
<dbReference type="AlphaFoldDB" id="A0AAV6VMF0"/>
<keyword evidence="2" id="KW-0812">Transmembrane</keyword>
<comment type="caution">
    <text evidence="3">The sequence shown here is derived from an EMBL/GenBank/DDBJ whole genome shotgun (WGS) entry which is preliminary data.</text>
</comment>
<evidence type="ECO:0000313" key="4">
    <source>
        <dbReference type="Proteomes" id="UP000827092"/>
    </source>
</evidence>
<evidence type="ECO:0000256" key="1">
    <source>
        <dbReference type="SAM" id="MobiDB-lite"/>
    </source>
</evidence>
<proteinExistence type="predicted"/>